<keyword evidence="2" id="KW-0687">Ribonucleoprotein</keyword>
<dbReference type="GO" id="GO:0016747">
    <property type="term" value="F:acyltransferase activity, transferring groups other than amino-acyl groups"/>
    <property type="evidence" value="ECO:0007669"/>
    <property type="project" value="InterPro"/>
</dbReference>
<dbReference type="InterPro" id="IPR000182">
    <property type="entry name" value="GNAT_dom"/>
</dbReference>
<dbReference type="GO" id="GO:0005840">
    <property type="term" value="C:ribosome"/>
    <property type="evidence" value="ECO:0007669"/>
    <property type="project" value="UniProtKB-KW"/>
</dbReference>
<evidence type="ECO:0000313" key="3">
    <source>
        <dbReference type="Proteomes" id="UP000198847"/>
    </source>
</evidence>
<dbReference type="OrthoDB" id="794462at2"/>
<dbReference type="SUPFAM" id="SSF55729">
    <property type="entry name" value="Acyl-CoA N-acyltransferases (Nat)"/>
    <property type="match status" value="1"/>
</dbReference>
<evidence type="ECO:0000259" key="1">
    <source>
        <dbReference type="PROSITE" id="PS51186"/>
    </source>
</evidence>
<dbReference type="Gene3D" id="3.40.630.30">
    <property type="match status" value="1"/>
</dbReference>
<feature type="domain" description="N-acetyltransferase" evidence="1">
    <location>
        <begin position="20"/>
        <end position="155"/>
    </location>
</feature>
<dbReference type="Pfam" id="PF13508">
    <property type="entry name" value="Acetyltransf_7"/>
    <property type="match status" value="1"/>
</dbReference>
<sequence length="158" mass="18237">MKLQLADKEKDAEFLFAVYASSRQAEMELWGWPEMQRWPFLRMQYEAQRRAYGQRYPGFQYRIIYSGDQKAGRVATVQTDTAIILVDIILLPEFQNRGLGSKFLQELQAEAGRKQLPVSLTVLQGNRARRLYERFGFQVVGGADTPHVLMQWLPVPGP</sequence>
<dbReference type="InterPro" id="IPR016181">
    <property type="entry name" value="Acyl_CoA_acyltransferase"/>
</dbReference>
<keyword evidence="2" id="KW-0689">Ribosomal protein</keyword>
<dbReference type="RefSeq" id="WP_091747522.1">
    <property type="nucleotide sequence ID" value="NZ_FODY01000013.1"/>
</dbReference>
<proteinExistence type="predicted"/>
<evidence type="ECO:0000313" key="2">
    <source>
        <dbReference type="EMBL" id="SEP21314.1"/>
    </source>
</evidence>
<accession>A0A1H8W159</accession>
<dbReference type="Proteomes" id="UP000198847">
    <property type="component" value="Unassembled WGS sequence"/>
</dbReference>
<dbReference type="STRING" id="112903.SAMN04490178_11397"/>
<organism evidence="2 3">
    <name type="scientific">Propionispora vibrioides</name>
    <dbReference type="NCBI Taxonomy" id="112903"/>
    <lineage>
        <taxon>Bacteria</taxon>
        <taxon>Bacillati</taxon>
        <taxon>Bacillota</taxon>
        <taxon>Negativicutes</taxon>
        <taxon>Selenomonadales</taxon>
        <taxon>Sporomusaceae</taxon>
        <taxon>Propionispora</taxon>
    </lineage>
</organism>
<protein>
    <submittedName>
        <fullName evidence="2">Ribosomal protein S18 acetylase RimI</fullName>
    </submittedName>
</protein>
<keyword evidence="3" id="KW-1185">Reference proteome</keyword>
<reference evidence="2 3" key="1">
    <citation type="submission" date="2016-10" db="EMBL/GenBank/DDBJ databases">
        <authorList>
            <person name="de Groot N.N."/>
        </authorList>
    </citation>
    <scope>NUCLEOTIDE SEQUENCE [LARGE SCALE GENOMIC DNA]</scope>
    <source>
        <strain evidence="2 3">DSM 13305</strain>
    </source>
</reference>
<name>A0A1H8W159_9FIRM</name>
<dbReference type="EMBL" id="FODY01000013">
    <property type="protein sequence ID" value="SEP21314.1"/>
    <property type="molecule type" value="Genomic_DNA"/>
</dbReference>
<dbReference type="AlphaFoldDB" id="A0A1H8W159"/>
<gene>
    <name evidence="2" type="ORF">SAMN04490178_11397</name>
</gene>
<dbReference type="PROSITE" id="PS51186">
    <property type="entry name" value="GNAT"/>
    <property type="match status" value="1"/>
</dbReference>